<accession>A0A8H4AZ62</accession>
<evidence type="ECO:0000256" key="2">
    <source>
        <dbReference type="ARBA" id="ARBA00004496"/>
    </source>
</evidence>
<name>A0A8H4AZ62_GIGMA</name>
<feature type="region of interest" description="Disordered" evidence="10">
    <location>
        <begin position="17"/>
        <end position="55"/>
    </location>
</feature>
<dbReference type="GO" id="GO:0031941">
    <property type="term" value="C:filamentous actin"/>
    <property type="evidence" value="ECO:0007669"/>
    <property type="project" value="TreeGrafter"/>
</dbReference>
<evidence type="ECO:0000256" key="3">
    <source>
        <dbReference type="ARBA" id="ARBA00022490"/>
    </source>
</evidence>
<dbReference type="AlphaFoldDB" id="A0A8H4AZ62"/>
<evidence type="ECO:0000256" key="1">
    <source>
        <dbReference type="ARBA" id="ARBA00004282"/>
    </source>
</evidence>
<dbReference type="Pfam" id="PF00412">
    <property type="entry name" value="LIM"/>
    <property type="match status" value="3"/>
</dbReference>
<keyword evidence="5" id="KW-0677">Repeat</keyword>
<dbReference type="EMBL" id="WTPW01000111">
    <property type="protein sequence ID" value="KAF0546383.1"/>
    <property type="molecule type" value="Genomic_DNA"/>
</dbReference>
<evidence type="ECO:0000256" key="4">
    <source>
        <dbReference type="ARBA" id="ARBA00022723"/>
    </source>
</evidence>
<dbReference type="OrthoDB" id="15567at2759"/>
<protein>
    <submittedName>
        <fullName evidence="12">LIM-domain-containing protein</fullName>
    </submittedName>
</protein>
<gene>
    <name evidence="12" type="ORF">F8M41_001314</name>
</gene>
<feature type="domain" description="LIM zinc-binding" evidence="11">
    <location>
        <begin position="360"/>
        <end position="419"/>
    </location>
</feature>
<dbReference type="PANTHER" id="PTHR24214">
    <property type="entry name" value="PDZ AND LIM DOMAIN PROTEIN ZASP"/>
    <property type="match status" value="1"/>
</dbReference>
<dbReference type="Gene3D" id="2.10.110.10">
    <property type="entry name" value="Cysteine Rich Protein"/>
    <property type="match status" value="3"/>
</dbReference>
<dbReference type="Proteomes" id="UP000439903">
    <property type="component" value="Unassembled WGS sequence"/>
</dbReference>
<dbReference type="PROSITE" id="PS50023">
    <property type="entry name" value="LIM_DOMAIN_2"/>
    <property type="match status" value="2"/>
</dbReference>
<evidence type="ECO:0000259" key="11">
    <source>
        <dbReference type="PROSITE" id="PS50023"/>
    </source>
</evidence>
<evidence type="ECO:0000256" key="10">
    <source>
        <dbReference type="SAM" id="MobiDB-lite"/>
    </source>
</evidence>
<dbReference type="GO" id="GO:0005737">
    <property type="term" value="C:cytoplasm"/>
    <property type="evidence" value="ECO:0007669"/>
    <property type="project" value="UniProtKB-SubCell"/>
</dbReference>
<evidence type="ECO:0000313" key="13">
    <source>
        <dbReference type="Proteomes" id="UP000439903"/>
    </source>
</evidence>
<organism evidence="12 13">
    <name type="scientific">Gigaspora margarita</name>
    <dbReference type="NCBI Taxonomy" id="4874"/>
    <lineage>
        <taxon>Eukaryota</taxon>
        <taxon>Fungi</taxon>
        <taxon>Fungi incertae sedis</taxon>
        <taxon>Mucoromycota</taxon>
        <taxon>Glomeromycotina</taxon>
        <taxon>Glomeromycetes</taxon>
        <taxon>Diversisporales</taxon>
        <taxon>Gigasporaceae</taxon>
        <taxon>Gigaspora</taxon>
    </lineage>
</organism>
<dbReference type="FunFam" id="2.10.110.10:FF:000020">
    <property type="entry name" value="PDZ and LIM domain protein 5"/>
    <property type="match status" value="1"/>
</dbReference>
<keyword evidence="3" id="KW-0963">Cytoplasm</keyword>
<proteinExistence type="predicted"/>
<dbReference type="PROSITE" id="PS00478">
    <property type="entry name" value="LIM_DOMAIN_1"/>
    <property type="match status" value="1"/>
</dbReference>
<feature type="region of interest" description="Disordered" evidence="10">
    <location>
        <begin position="106"/>
        <end position="131"/>
    </location>
</feature>
<dbReference type="GO" id="GO:0046872">
    <property type="term" value="F:metal ion binding"/>
    <property type="evidence" value="ECO:0007669"/>
    <property type="project" value="UniProtKB-KW"/>
</dbReference>
<reference evidence="12 13" key="1">
    <citation type="journal article" date="2019" name="Environ. Microbiol.">
        <title>At the nexus of three kingdoms: the genome of the mycorrhizal fungus Gigaspora margarita provides insights into plant, endobacterial and fungal interactions.</title>
        <authorList>
            <person name="Venice F."/>
            <person name="Ghignone S."/>
            <person name="Salvioli di Fossalunga A."/>
            <person name="Amselem J."/>
            <person name="Novero M."/>
            <person name="Xianan X."/>
            <person name="Sedzielewska Toro K."/>
            <person name="Morin E."/>
            <person name="Lipzen A."/>
            <person name="Grigoriev I.V."/>
            <person name="Henrissat B."/>
            <person name="Martin F.M."/>
            <person name="Bonfante P."/>
        </authorList>
    </citation>
    <scope>NUCLEOTIDE SEQUENCE [LARGE SCALE GENOMIC DNA]</scope>
    <source>
        <strain evidence="12 13">BEG34</strain>
    </source>
</reference>
<keyword evidence="4 9" id="KW-0479">Metal-binding</keyword>
<feature type="compositionally biased region" description="Low complexity" evidence="10">
    <location>
        <begin position="39"/>
        <end position="53"/>
    </location>
</feature>
<dbReference type="GO" id="GO:0003779">
    <property type="term" value="F:actin binding"/>
    <property type="evidence" value="ECO:0007669"/>
    <property type="project" value="TreeGrafter"/>
</dbReference>
<dbReference type="SUPFAM" id="SSF57716">
    <property type="entry name" value="Glucocorticoid receptor-like (DNA-binding domain)"/>
    <property type="match status" value="4"/>
</dbReference>
<evidence type="ECO:0000256" key="9">
    <source>
        <dbReference type="PROSITE-ProRule" id="PRU00125"/>
    </source>
</evidence>
<dbReference type="FunFam" id="2.10.110.10:FF:000008">
    <property type="entry name" value="Paxillin isoform 1"/>
    <property type="match status" value="1"/>
</dbReference>
<evidence type="ECO:0000256" key="6">
    <source>
        <dbReference type="ARBA" id="ARBA00022833"/>
    </source>
</evidence>
<dbReference type="InterPro" id="IPR050604">
    <property type="entry name" value="PDZ-LIM_domain"/>
</dbReference>
<keyword evidence="7" id="KW-0965">Cell junction</keyword>
<keyword evidence="13" id="KW-1185">Reference proteome</keyword>
<dbReference type="GO" id="GO:0030036">
    <property type="term" value="P:actin cytoskeleton organization"/>
    <property type="evidence" value="ECO:0007669"/>
    <property type="project" value="TreeGrafter"/>
</dbReference>
<dbReference type="GO" id="GO:0051371">
    <property type="term" value="F:muscle alpha-actinin binding"/>
    <property type="evidence" value="ECO:0007669"/>
    <property type="project" value="TreeGrafter"/>
</dbReference>
<sequence length="419" mass="46847">MSSYLTKDQLDQYLKGLSTKRRSSESKNLTSINVPPNSPLSTTTSSSSSPILLSDERKINVVRGPRSPPPSKNINLINSQVNNNNENSEESSQIVKTTNIIPELTQEPSKQTSSITPTLISSSHSNETEKKTQYKNLDDIVNDLSYPFETKLSLKPDNNSSINSVKDVNTKKTIPTVDISNDKDNPSKGGYVLSAALKSNNKSDSSNDSPIIVNEPSVISSENNVPITQERRNSRSILTSSLDCAGCGKAIIGKVLTAMGKRWHPEHFNCKKCGITLEYVAFFEKDGYPYCHLDYHELFSPKCGHCGNTIEGPFITALGKSWHQGHFFCRECGDPFEAGGFMVKDGFPYCEKDWIKKFAPKCKGCQEPIRGEFTNALDGMWHRECFVCKVCKTPFNSSYYYIHEGNPYCDQHYRERLSN</sequence>
<evidence type="ECO:0000256" key="5">
    <source>
        <dbReference type="ARBA" id="ARBA00022737"/>
    </source>
</evidence>
<evidence type="ECO:0000313" key="12">
    <source>
        <dbReference type="EMBL" id="KAF0546383.1"/>
    </source>
</evidence>
<evidence type="ECO:0000256" key="7">
    <source>
        <dbReference type="ARBA" id="ARBA00022949"/>
    </source>
</evidence>
<keyword evidence="8 9" id="KW-0440">LIM domain</keyword>
<feature type="domain" description="LIM zinc-binding" evidence="11">
    <location>
        <begin position="242"/>
        <end position="301"/>
    </location>
</feature>
<keyword evidence="6 9" id="KW-0862">Zinc</keyword>
<dbReference type="SMART" id="SM00132">
    <property type="entry name" value="LIM"/>
    <property type="match status" value="3"/>
</dbReference>
<comment type="subcellular location">
    <subcellularLocation>
        <location evidence="1">Cell junction</location>
    </subcellularLocation>
    <subcellularLocation>
        <location evidence="2">Cytoplasm</location>
    </subcellularLocation>
</comment>
<dbReference type="GO" id="GO:0001725">
    <property type="term" value="C:stress fiber"/>
    <property type="evidence" value="ECO:0007669"/>
    <property type="project" value="TreeGrafter"/>
</dbReference>
<dbReference type="PANTHER" id="PTHR24214:SF38">
    <property type="entry name" value="PDZ AND LIM DOMAIN PROTEIN ZASP-RELATED"/>
    <property type="match status" value="1"/>
</dbReference>
<feature type="compositionally biased region" description="Low complexity" evidence="10">
    <location>
        <begin position="112"/>
        <end position="125"/>
    </location>
</feature>
<evidence type="ECO:0000256" key="8">
    <source>
        <dbReference type="ARBA" id="ARBA00023038"/>
    </source>
</evidence>
<comment type="caution">
    <text evidence="12">The sequence shown here is derived from an EMBL/GenBank/DDBJ whole genome shotgun (WGS) entry which is preliminary data.</text>
</comment>
<dbReference type="InterPro" id="IPR001781">
    <property type="entry name" value="Znf_LIM"/>
</dbReference>